<dbReference type="Proteomes" id="UP001154282">
    <property type="component" value="Unassembled WGS sequence"/>
</dbReference>
<reference evidence="1" key="1">
    <citation type="submission" date="2022-08" db="EMBL/GenBank/DDBJ databases">
        <authorList>
            <person name="Gutierrez-Valencia J."/>
        </authorList>
    </citation>
    <scope>NUCLEOTIDE SEQUENCE</scope>
</reference>
<dbReference type="EMBL" id="CAMGYJ010000007">
    <property type="protein sequence ID" value="CAI0448180.1"/>
    <property type="molecule type" value="Genomic_DNA"/>
</dbReference>
<sequence length="62" mass="7103">MHRALGFQRLWLAALFKEMGEFLELLLCLCARILRGFLTCQGQILSGFYSSTLVRKNHTIVS</sequence>
<keyword evidence="2" id="KW-1185">Reference proteome</keyword>
<name>A0AAV0MP79_9ROSI</name>
<evidence type="ECO:0000313" key="2">
    <source>
        <dbReference type="Proteomes" id="UP001154282"/>
    </source>
</evidence>
<evidence type="ECO:0000313" key="1">
    <source>
        <dbReference type="EMBL" id="CAI0448180.1"/>
    </source>
</evidence>
<dbReference type="AlphaFoldDB" id="A0AAV0MP79"/>
<organism evidence="1 2">
    <name type="scientific">Linum tenue</name>
    <dbReference type="NCBI Taxonomy" id="586396"/>
    <lineage>
        <taxon>Eukaryota</taxon>
        <taxon>Viridiplantae</taxon>
        <taxon>Streptophyta</taxon>
        <taxon>Embryophyta</taxon>
        <taxon>Tracheophyta</taxon>
        <taxon>Spermatophyta</taxon>
        <taxon>Magnoliopsida</taxon>
        <taxon>eudicotyledons</taxon>
        <taxon>Gunneridae</taxon>
        <taxon>Pentapetalae</taxon>
        <taxon>rosids</taxon>
        <taxon>fabids</taxon>
        <taxon>Malpighiales</taxon>
        <taxon>Linaceae</taxon>
        <taxon>Linum</taxon>
    </lineage>
</organism>
<gene>
    <name evidence="1" type="ORF">LITE_LOCUS29688</name>
</gene>
<comment type="caution">
    <text evidence="1">The sequence shown here is derived from an EMBL/GenBank/DDBJ whole genome shotgun (WGS) entry which is preliminary data.</text>
</comment>
<accession>A0AAV0MP79</accession>
<proteinExistence type="predicted"/>
<protein>
    <submittedName>
        <fullName evidence="1">Uncharacterized protein</fullName>
    </submittedName>
</protein>